<keyword evidence="1" id="KW-0418">Kinase</keyword>
<reference evidence="3 4" key="1">
    <citation type="journal article" date="2011" name="J. Bacteriol.">
        <title>Draft genome sequence of the anoxygenic filamentous phototrophic bacterium Oscillochloris trichoides subsp. DG-6.</title>
        <authorList>
            <person name="Kuznetsov B.B."/>
            <person name="Ivanovsky R.N."/>
            <person name="Keppen O.I."/>
            <person name="Sukhacheva M.V."/>
            <person name="Bumazhkin B.K."/>
            <person name="Patutina E.O."/>
            <person name="Beletsky A.V."/>
            <person name="Mardanov A.V."/>
            <person name="Baslerov R.V."/>
            <person name="Panteleeva A.N."/>
            <person name="Kolganova T.V."/>
            <person name="Ravin N.V."/>
            <person name="Skryabin K.G."/>
        </authorList>
    </citation>
    <scope>NUCLEOTIDE SEQUENCE [LARGE SCALE GENOMIC DNA]</scope>
    <source>
        <strain evidence="3 4">DG-6</strain>
    </source>
</reference>
<keyword evidence="4" id="KW-1185">Reference proteome</keyword>
<evidence type="ECO:0000256" key="1">
    <source>
        <dbReference type="ARBA" id="ARBA00022527"/>
    </source>
</evidence>
<dbReference type="eggNOG" id="COG2172">
    <property type="taxonomic scope" value="Bacteria"/>
</dbReference>
<name>E1IB93_9CHLR</name>
<evidence type="ECO:0000313" key="3">
    <source>
        <dbReference type="EMBL" id="EFO81578.1"/>
    </source>
</evidence>
<dbReference type="GO" id="GO:0004674">
    <property type="term" value="F:protein serine/threonine kinase activity"/>
    <property type="evidence" value="ECO:0007669"/>
    <property type="project" value="UniProtKB-KW"/>
</dbReference>
<protein>
    <submittedName>
        <fullName evidence="3">Cyclic nucleotide-binding protein</fullName>
    </submittedName>
</protein>
<dbReference type="InterPro" id="IPR003594">
    <property type="entry name" value="HATPase_dom"/>
</dbReference>
<dbReference type="InterPro" id="IPR036890">
    <property type="entry name" value="HATPase_C_sf"/>
</dbReference>
<dbReference type="SUPFAM" id="SSF55874">
    <property type="entry name" value="ATPase domain of HSP90 chaperone/DNA topoisomerase II/histidine kinase"/>
    <property type="match status" value="1"/>
</dbReference>
<gene>
    <name evidence="3" type="ORF">OSCT_0594</name>
</gene>
<dbReference type="Proteomes" id="UP000054010">
    <property type="component" value="Unassembled WGS sequence"/>
</dbReference>
<evidence type="ECO:0000259" key="2">
    <source>
        <dbReference type="Pfam" id="PF13581"/>
    </source>
</evidence>
<dbReference type="EMBL" id="ADVR01000010">
    <property type="protein sequence ID" value="EFO81578.1"/>
    <property type="molecule type" value="Genomic_DNA"/>
</dbReference>
<keyword evidence="1" id="KW-0723">Serine/threonine-protein kinase</keyword>
<sequence length="171" mass="19379">MTQRQERFGSQLATLMEYTLQYTRVPTVPRIIMMHHAIEVPAEWSSIATLMAFTDQMEADLGLTADQSYLLRLVIEEIATNIVKYGYCDQGCGLIQLQCGYDAGTLRIAIRDHGTPFDPREHPDPDISTDVVDERQVGGLGLYFVREFADQISYHHDEVSGWNELIVIKGQ</sequence>
<dbReference type="PANTHER" id="PTHR35526:SF6">
    <property type="entry name" value="SLR1861 PROTEIN"/>
    <property type="match status" value="1"/>
</dbReference>
<organism evidence="3 4">
    <name type="scientific">Oscillochloris trichoides DG-6</name>
    <dbReference type="NCBI Taxonomy" id="765420"/>
    <lineage>
        <taxon>Bacteria</taxon>
        <taxon>Bacillati</taxon>
        <taxon>Chloroflexota</taxon>
        <taxon>Chloroflexia</taxon>
        <taxon>Chloroflexales</taxon>
        <taxon>Chloroflexineae</taxon>
        <taxon>Oscillochloridaceae</taxon>
        <taxon>Oscillochloris</taxon>
    </lineage>
</organism>
<dbReference type="STRING" id="765420.OSCT_0594"/>
<proteinExistence type="predicted"/>
<dbReference type="HOGENOM" id="CLU_090336_16_0_0"/>
<comment type="caution">
    <text evidence="3">The sequence shown here is derived from an EMBL/GenBank/DDBJ whole genome shotgun (WGS) entry which is preliminary data.</text>
</comment>
<keyword evidence="1" id="KW-0808">Transferase</keyword>
<dbReference type="AlphaFoldDB" id="E1IB93"/>
<accession>E1IB93</accession>
<dbReference type="Gene3D" id="3.30.565.10">
    <property type="entry name" value="Histidine kinase-like ATPase, C-terminal domain"/>
    <property type="match status" value="1"/>
</dbReference>
<dbReference type="CDD" id="cd16936">
    <property type="entry name" value="HATPase_RsbW-like"/>
    <property type="match status" value="1"/>
</dbReference>
<dbReference type="Pfam" id="PF13581">
    <property type="entry name" value="HATPase_c_2"/>
    <property type="match status" value="1"/>
</dbReference>
<evidence type="ECO:0000313" key="4">
    <source>
        <dbReference type="Proteomes" id="UP000054010"/>
    </source>
</evidence>
<dbReference type="InterPro" id="IPR050267">
    <property type="entry name" value="Anti-sigma-factor_SerPK"/>
</dbReference>
<dbReference type="PANTHER" id="PTHR35526">
    <property type="entry name" value="ANTI-SIGMA-F FACTOR RSBW-RELATED"/>
    <property type="match status" value="1"/>
</dbReference>
<feature type="domain" description="Histidine kinase/HSP90-like ATPase" evidence="2">
    <location>
        <begin position="41"/>
        <end position="158"/>
    </location>
</feature>